<evidence type="ECO:0000256" key="13">
    <source>
        <dbReference type="ARBA" id="ARBA00055755"/>
    </source>
</evidence>
<evidence type="ECO:0000256" key="9">
    <source>
        <dbReference type="ARBA" id="ARBA00023069"/>
    </source>
</evidence>
<keyword evidence="11" id="KW-0966">Cell projection</keyword>
<feature type="domain" description="IFT81 calponin homology" evidence="17">
    <location>
        <begin position="3"/>
        <end position="125"/>
    </location>
</feature>
<dbReference type="Proteomes" id="UP000274504">
    <property type="component" value="Unassembled WGS sequence"/>
</dbReference>
<keyword evidence="9" id="KW-0969">Cilium</keyword>
<keyword evidence="8 16" id="KW-0175">Coiled coil</keyword>
<reference evidence="20" key="1">
    <citation type="submission" date="2017-02" db="UniProtKB">
        <authorList>
            <consortium name="WormBaseParasite"/>
        </authorList>
    </citation>
    <scope>IDENTIFICATION</scope>
</reference>
<comment type="subcellular location">
    <subcellularLocation>
        <location evidence="1">Cytoplasm</location>
        <location evidence="1">Cytoskeleton</location>
        <location evidence="1">Cilium basal body</location>
    </subcellularLocation>
</comment>
<comment type="function">
    <text evidence="13">Component of the intraflagellar transport (IFT) complex B: together with IFT74, forms a tubulin-binding module that specifically mediates transport of tubulin within the cilium. Binds tubulin via its CH (calponin-homology)-like region. Required for ciliogenesis. Required for proper regulation of SHH signaling. Plays an important role during spermatogenesis by modulating the assembly and elongation of the sperm flagella.</text>
</comment>
<proteinExistence type="inferred from homology"/>
<dbReference type="STRING" id="6216.A0A0R3SM50"/>
<evidence type="ECO:0000256" key="1">
    <source>
        <dbReference type="ARBA" id="ARBA00004120"/>
    </source>
</evidence>
<dbReference type="InterPro" id="IPR029600">
    <property type="entry name" value="IFT81"/>
</dbReference>
<evidence type="ECO:0000256" key="8">
    <source>
        <dbReference type="ARBA" id="ARBA00023054"/>
    </source>
</evidence>
<evidence type="ECO:0000256" key="7">
    <source>
        <dbReference type="ARBA" id="ARBA00022990"/>
    </source>
</evidence>
<dbReference type="GO" id="GO:0007283">
    <property type="term" value="P:spermatogenesis"/>
    <property type="evidence" value="ECO:0007669"/>
    <property type="project" value="UniProtKB-KW"/>
</dbReference>
<dbReference type="PANTHER" id="PTHR15614">
    <property type="entry name" value="INTRAFLAGELLAR TRANSPORT PROTEIN 81 HOMOLOG"/>
    <property type="match status" value="1"/>
</dbReference>
<keyword evidence="4" id="KW-0221">Differentiation</keyword>
<comment type="similarity">
    <text evidence="12">Belongs to the IFT81 family.</text>
</comment>
<evidence type="ECO:0000256" key="14">
    <source>
        <dbReference type="ARBA" id="ARBA00073058"/>
    </source>
</evidence>
<name>A0A0R3SM50_HYMDI</name>
<evidence type="ECO:0000256" key="4">
    <source>
        <dbReference type="ARBA" id="ARBA00022782"/>
    </source>
</evidence>
<dbReference type="GO" id="GO:0015631">
    <property type="term" value="F:tubulin binding"/>
    <property type="evidence" value="ECO:0007669"/>
    <property type="project" value="InterPro"/>
</dbReference>
<keyword evidence="5" id="KW-0970">Cilium biogenesis/degradation</keyword>
<dbReference type="InterPro" id="IPR041146">
    <property type="entry name" value="IFT81_CH"/>
</dbReference>
<dbReference type="OrthoDB" id="276029at2759"/>
<dbReference type="InterPro" id="IPR043016">
    <property type="entry name" value="IFT81_N_sf"/>
</dbReference>
<evidence type="ECO:0000256" key="11">
    <source>
        <dbReference type="ARBA" id="ARBA00023273"/>
    </source>
</evidence>
<reference evidence="18 19" key="2">
    <citation type="submission" date="2018-11" db="EMBL/GenBank/DDBJ databases">
        <authorList>
            <consortium name="Pathogen Informatics"/>
        </authorList>
    </citation>
    <scope>NUCLEOTIDE SEQUENCE [LARGE SCALE GENOMIC DNA]</scope>
</reference>
<dbReference type="GO" id="GO:0030992">
    <property type="term" value="C:intraciliary transport particle B"/>
    <property type="evidence" value="ECO:0007669"/>
    <property type="project" value="InterPro"/>
</dbReference>
<evidence type="ECO:0000256" key="10">
    <source>
        <dbReference type="ARBA" id="ARBA00023212"/>
    </source>
</evidence>
<dbReference type="GO" id="GO:0060271">
    <property type="term" value="P:cilium assembly"/>
    <property type="evidence" value="ECO:0007669"/>
    <property type="project" value="InterPro"/>
</dbReference>
<organism evidence="20">
    <name type="scientific">Hymenolepis diminuta</name>
    <name type="common">Rat tapeworm</name>
    <dbReference type="NCBI Taxonomy" id="6216"/>
    <lineage>
        <taxon>Eukaryota</taxon>
        <taxon>Metazoa</taxon>
        <taxon>Spiralia</taxon>
        <taxon>Lophotrochozoa</taxon>
        <taxon>Platyhelminthes</taxon>
        <taxon>Cestoda</taxon>
        <taxon>Eucestoda</taxon>
        <taxon>Cyclophyllidea</taxon>
        <taxon>Hymenolepididae</taxon>
        <taxon>Hymenolepis</taxon>
    </lineage>
</organism>
<dbReference type="WBParaSite" id="HDID_0000601501-mRNA-1">
    <property type="protein sequence ID" value="HDID_0000601501-mRNA-1"/>
    <property type="gene ID" value="HDID_0000601501"/>
</dbReference>
<evidence type="ECO:0000313" key="19">
    <source>
        <dbReference type="Proteomes" id="UP000274504"/>
    </source>
</evidence>
<sequence length="329" mass="38514">MSEVIKFITDKLTSPPFNRNFNYITFDELEPNLLLQLLSDVLGELDPKHKIDIRDEAPEATTMRILEALRMLRYKIPTEPDDLSELCESLIIGDKKCIYPIMESILQNFDEHKKRSYLSKFLTKVRVPADFMQDSELNKLYSEHEALIEAFKNTHKQLENIKHKSLSTCEVKNDISVMQEEKDQLLRRINRMKMKVENFPSSIMMLDVARKLRVERERKAKIAQQLQQQRIMVSGHRNLEDKVVELRQQSNEFQRRSADCNAENLLSRLEEEVKINQYLASEKQPKEINEAKAYLEDLTRIANQPALTYSYLSQLNQKVTSIISSSNFS</sequence>
<evidence type="ECO:0000256" key="2">
    <source>
        <dbReference type="ARBA" id="ARBA00022490"/>
    </source>
</evidence>
<keyword evidence="7" id="KW-0007">Acetylation</keyword>
<evidence type="ECO:0000256" key="3">
    <source>
        <dbReference type="ARBA" id="ARBA00022553"/>
    </source>
</evidence>
<protein>
    <recommendedName>
        <fullName evidence="14">Intraflagellar transport protein 81 homolog</fullName>
    </recommendedName>
    <alternativeName>
        <fullName evidence="15">Carnitine deficiency-associated protein expressed in ventricle 1</fullName>
    </alternativeName>
</protein>
<dbReference type="Gene3D" id="1.10.418.70">
    <property type="entry name" value="Intraflagellar transport protein 81, N-terminal domain"/>
    <property type="match status" value="1"/>
</dbReference>
<dbReference type="GO" id="GO:0042073">
    <property type="term" value="P:intraciliary transport"/>
    <property type="evidence" value="ECO:0007669"/>
    <property type="project" value="InterPro"/>
</dbReference>
<evidence type="ECO:0000259" key="17">
    <source>
        <dbReference type="Pfam" id="PF18383"/>
    </source>
</evidence>
<evidence type="ECO:0000256" key="6">
    <source>
        <dbReference type="ARBA" id="ARBA00022871"/>
    </source>
</evidence>
<evidence type="ECO:0000313" key="20">
    <source>
        <dbReference type="WBParaSite" id="HDID_0000601501-mRNA-1"/>
    </source>
</evidence>
<evidence type="ECO:0000256" key="5">
    <source>
        <dbReference type="ARBA" id="ARBA00022794"/>
    </source>
</evidence>
<evidence type="ECO:0000256" key="16">
    <source>
        <dbReference type="SAM" id="Coils"/>
    </source>
</evidence>
<dbReference type="PANTHER" id="PTHR15614:SF2">
    <property type="entry name" value="INTRAFLAGELLAR TRANSPORT PROTEIN 81 HOMOLOG"/>
    <property type="match status" value="1"/>
</dbReference>
<dbReference type="EMBL" id="UYSG01003970">
    <property type="protein sequence ID" value="VDL58331.1"/>
    <property type="molecule type" value="Genomic_DNA"/>
</dbReference>
<keyword evidence="6" id="KW-0744">Spermatogenesis</keyword>
<dbReference type="FunFam" id="1.10.418.70:FF:000001">
    <property type="entry name" value="Intraflagellar transport protein 81 homolog"/>
    <property type="match status" value="1"/>
</dbReference>
<evidence type="ECO:0000256" key="12">
    <source>
        <dbReference type="ARBA" id="ARBA00043983"/>
    </source>
</evidence>
<evidence type="ECO:0000256" key="15">
    <source>
        <dbReference type="ARBA" id="ARBA00079903"/>
    </source>
</evidence>
<dbReference type="GO" id="GO:0036064">
    <property type="term" value="C:ciliary basal body"/>
    <property type="evidence" value="ECO:0007669"/>
    <property type="project" value="TreeGrafter"/>
</dbReference>
<keyword evidence="10" id="KW-0206">Cytoskeleton</keyword>
<feature type="coiled-coil region" evidence="16">
    <location>
        <begin position="141"/>
        <end position="256"/>
    </location>
</feature>
<dbReference type="GO" id="GO:0030154">
    <property type="term" value="P:cell differentiation"/>
    <property type="evidence" value="ECO:0007669"/>
    <property type="project" value="UniProtKB-KW"/>
</dbReference>
<dbReference type="Pfam" id="PF18383">
    <property type="entry name" value="IFT81_CH"/>
    <property type="match status" value="1"/>
</dbReference>
<evidence type="ECO:0000313" key="18">
    <source>
        <dbReference type="EMBL" id="VDL58331.1"/>
    </source>
</evidence>
<keyword evidence="3" id="KW-0597">Phosphoprotein</keyword>
<accession>A0A0R3SM50</accession>
<gene>
    <name evidence="18" type="ORF">HDID_LOCUS6013</name>
</gene>
<keyword evidence="2" id="KW-0963">Cytoplasm</keyword>
<dbReference type="AlphaFoldDB" id="A0A0R3SM50"/>